<dbReference type="PANTHER" id="PTHR42648:SF21">
    <property type="entry name" value="CYSTEINE-RICH RLK (RECEPTOR-LIKE PROTEIN KINASE) 8"/>
    <property type="match status" value="1"/>
</dbReference>
<keyword evidence="1" id="KW-0862">Zinc</keyword>
<proteinExistence type="predicted"/>
<dbReference type="EMBL" id="CM003613">
    <property type="protein sequence ID" value="KYP53960.1"/>
    <property type="molecule type" value="Genomic_DNA"/>
</dbReference>
<dbReference type="InterPro" id="IPR036397">
    <property type="entry name" value="RNaseH_sf"/>
</dbReference>
<dbReference type="SMART" id="SM00343">
    <property type="entry name" value="ZnF_C2HC"/>
    <property type="match status" value="1"/>
</dbReference>
<organism evidence="6 7">
    <name type="scientific">Cajanus cajan</name>
    <name type="common">Pigeon pea</name>
    <name type="synonym">Cajanus indicus</name>
    <dbReference type="NCBI Taxonomy" id="3821"/>
    <lineage>
        <taxon>Eukaryota</taxon>
        <taxon>Viridiplantae</taxon>
        <taxon>Streptophyta</taxon>
        <taxon>Embryophyta</taxon>
        <taxon>Tracheophyta</taxon>
        <taxon>Spermatophyta</taxon>
        <taxon>Magnoliopsida</taxon>
        <taxon>eudicotyledons</taxon>
        <taxon>Gunneridae</taxon>
        <taxon>Pentapetalae</taxon>
        <taxon>rosids</taxon>
        <taxon>fabids</taxon>
        <taxon>Fabales</taxon>
        <taxon>Fabaceae</taxon>
        <taxon>Papilionoideae</taxon>
        <taxon>50 kb inversion clade</taxon>
        <taxon>NPAAA clade</taxon>
        <taxon>indigoferoid/millettioid clade</taxon>
        <taxon>Phaseoleae</taxon>
        <taxon>Cajanus</taxon>
    </lineage>
</organism>
<gene>
    <name evidence="6" type="ORF">KK1_000125</name>
</gene>
<name>A0A151SGK4_CAJCA</name>
<evidence type="ECO:0000256" key="1">
    <source>
        <dbReference type="PROSITE-ProRule" id="PRU00047"/>
    </source>
</evidence>
<feature type="coiled-coil region" evidence="2">
    <location>
        <begin position="170"/>
        <end position="197"/>
    </location>
</feature>
<evidence type="ECO:0000313" key="6">
    <source>
        <dbReference type="EMBL" id="KYP53960.1"/>
    </source>
</evidence>
<dbReference type="GO" id="GO:0015074">
    <property type="term" value="P:DNA integration"/>
    <property type="evidence" value="ECO:0007669"/>
    <property type="project" value="InterPro"/>
</dbReference>
<evidence type="ECO:0000313" key="7">
    <source>
        <dbReference type="Proteomes" id="UP000075243"/>
    </source>
</evidence>
<dbReference type="PANTHER" id="PTHR42648">
    <property type="entry name" value="TRANSPOSASE, PUTATIVE-RELATED"/>
    <property type="match status" value="1"/>
</dbReference>
<dbReference type="Gene3D" id="3.30.420.10">
    <property type="entry name" value="Ribonuclease H-like superfamily/Ribonuclease H"/>
    <property type="match status" value="1"/>
</dbReference>
<dbReference type="InterPro" id="IPR057670">
    <property type="entry name" value="SH3_retrovirus"/>
</dbReference>
<keyword evidence="1" id="KW-0479">Metal-binding</keyword>
<keyword evidence="1" id="KW-0863">Zinc-finger</keyword>
<dbReference type="InterPro" id="IPR039537">
    <property type="entry name" value="Retrotran_Ty1/copia-like"/>
</dbReference>
<dbReference type="SUPFAM" id="SSF57756">
    <property type="entry name" value="Retrovirus zinc finger-like domains"/>
    <property type="match status" value="1"/>
</dbReference>
<accession>A0A151SGK4</accession>
<dbReference type="Gene3D" id="4.10.60.10">
    <property type="entry name" value="Zinc finger, CCHC-type"/>
    <property type="match status" value="1"/>
</dbReference>
<feature type="compositionally biased region" description="Acidic residues" evidence="3">
    <location>
        <begin position="121"/>
        <end position="143"/>
    </location>
</feature>
<dbReference type="SUPFAM" id="SSF53098">
    <property type="entry name" value="Ribonuclease H-like"/>
    <property type="match status" value="1"/>
</dbReference>
<dbReference type="GO" id="GO:0008270">
    <property type="term" value="F:zinc ion binding"/>
    <property type="evidence" value="ECO:0007669"/>
    <property type="project" value="UniProtKB-KW"/>
</dbReference>
<dbReference type="InterPro" id="IPR036875">
    <property type="entry name" value="Znf_CCHC_sf"/>
</dbReference>
<feature type="compositionally biased region" description="Basic and acidic residues" evidence="3">
    <location>
        <begin position="110"/>
        <end position="120"/>
    </location>
</feature>
<dbReference type="Gramene" id="C.cajan_00124.t">
    <property type="protein sequence ID" value="C.cajan_00124.t"/>
    <property type="gene ID" value="C.cajan_00124"/>
</dbReference>
<feature type="region of interest" description="Disordered" evidence="3">
    <location>
        <begin position="110"/>
        <end position="144"/>
    </location>
</feature>
<sequence>MENEGQDVNRPPLFRGTKYNYWKQRMIAFFDACHIDMWDVVEQGDYIPLDEAGSRWRKFNRTPRDKAQPVCFECKKPGHYKIECPELEKEKEKGKKKLIFHKKKKAMMATREDLDTSSSKDDEEANICLMEDTDSSSESDDEEVSKYDFKSLQHAYNQLLSDSAKISTAYKEQKKRISELLEENLLLKNENAKLLKKLEKGFEQCNRTSYELMALSTSRPLKPLHIDLFGPTKTASVSGKRYGLVIVDDYTRWTWVLFITHKDESFKVFYVFCKRVQNEKGISIASIRSDHGGEFENEQFQDFCEENRIKHNFSTPKTPQQNGVLERKNRSLQEMARTLLNDFSTPKHFWEKTVNISYYIQNRIYIKPILKKTPYELWKGRAPNISYFHPFGCKCFILNTKDNLGKFDSKTDESILLGYSERSRAYRVFNNRTRTIEEAIHVKFDESKPDKEISELGNFFENMQVNKF</sequence>
<dbReference type="InterPro" id="IPR001878">
    <property type="entry name" value="Znf_CCHC"/>
</dbReference>
<dbReference type="Proteomes" id="UP000075243">
    <property type="component" value="Chromosome 11"/>
</dbReference>
<feature type="domain" description="Integrase catalytic" evidence="5">
    <location>
        <begin position="216"/>
        <end position="382"/>
    </location>
</feature>
<evidence type="ECO:0000256" key="2">
    <source>
        <dbReference type="SAM" id="Coils"/>
    </source>
</evidence>
<dbReference type="InterPro" id="IPR001584">
    <property type="entry name" value="Integrase_cat-core"/>
</dbReference>
<dbReference type="InterPro" id="IPR012337">
    <property type="entry name" value="RNaseH-like_sf"/>
</dbReference>
<evidence type="ECO:0000256" key="3">
    <source>
        <dbReference type="SAM" id="MobiDB-lite"/>
    </source>
</evidence>
<feature type="domain" description="CCHC-type" evidence="4">
    <location>
        <begin position="71"/>
        <end position="86"/>
    </location>
</feature>
<dbReference type="PROSITE" id="PS50994">
    <property type="entry name" value="INTEGRASE"/>
    <property type="match status" value="1"/>
</dbReference>
<dbReference type="Pfam" id="PF00665">
    <property type="entry name" value="rve"/>
    <property type="match status" value="1"/>
</dbReference>
<evidence type="ECO:0000259" key="5">
    <source>
        <dbReference type="PROSITE" id="PS50994"/>
    </source>
</evidence>
<dbReference type="PROSITE" id="PS50158">
    <property type="entry name" value="ZF_CCHC"/>
    <property type="match status" value="1"/>
</dbReference>
<protein>
    <submittedName>
        <fullName evidence="6">Retrovirus-related Pol polyprotein from transposon TNT 1-94</fullName>
    </submittedName>
</protein>
<keyword evidence="2" id="KW-0175">Coiled coil</keyword>
<keyword evidence="7" id="KW-1185">Reference proteome</keyword>
<evidence type="ECO:0000259" key="4">
    <source>
        <dbReference type="PROSITE" id="PS50158"/>
    </source>
</evidence>
<dbReference type="AlphaFoldDB" id="A0A151SGK4"/>
<reference evidence="6 7" key="1">
    <citation type="journal article" date="2012" name="Nat. Biotechnol.">
        <title>Draft genome sequence of pigeonpea (Cajanus cajan), an orphan legume crop of resource-poor farmers.</title>
        <authorList>
            <person name="Varshney R.K."/>
            <person name="Chen W."/>
            <person name="Li Y."/>
            <person name="Bharti A.K."/>
            <person name="Saxena R.K."/>
            <person name="Schlueter J.A."/>
            <person name="Donoghue M.T."/>
            <person name="Azam S."/>
            <person name="Fan G."/>
            <person name="Whaley A.M."/>
            <person name="Farmer A.D."/>
            <person name="Sheridan J."/>
            <person name="Iwata A."/>
            <person name="Tuteja R."/>
            <person name="Penmetsa R.V."/>
            <person name="Wu W."/>
            <person name="Upadhyaya H.D."/>
            <person name="Yang S.P."/>
            <person name="Shah T."/>
            <person name="Saxena K.B."/>
            <person name="Michael T."/>
            <person name="McCombie W.R."/>
            <person name="Yang B."/>
            <person name="Zhang G."/>
            <person name="Yang H."/>
            <person name="Wang J."/>
            <person name="Spillane C."/>
            <person name="Cook D.R."/>
            <person name="May G.D."/>
            <person name="Xu X."/>
            <person name="Jackson S.A."/>
        </authorList>
    </citation>
    <scope>NUCLEOTIDE SEQUENCE [LARGE SCALE GENOMIC DNA]</scope>
    <source>
        <strain evidence="7">cv. Asha</strain>
    </source>
</reference>
<dbReference type="GO" id="GO:0003676">
    <property type="term" value="F:nucleic acid binding"/>
    <property type="evidence" value="ECO:0007669"/>
    <property type="project" value="InterPro"/>
</dbReference>
<dbReference type="Pfam" id="PF25597">
    <property type="entry name" value="SH3_retrovirus"/>
    <property type="match status" value="1"/>
</dbReference>